<dbReference type="Proteomes" id="UP000289437">
    <property type="component" value="Unassembled WGS sequence"/>
</dbReference>
<keyword evidence="8" id="KW-1185">Reference proteome</keyword>
<evidence type="ECO:0000313" key="8">
    <source>
        <dbReference type="Proteomes" id="UP000289437"/>
    </source>
</evidence>
<dbReference type="GO" id="GO:0008983">
    <property type="term" value="F:protein-glutamate O-methyltransferase activity"/>
    <property type="evidence" value="ECO:0007669"/>
    <property type="project" value="UniProtKB-EC"/>
</dbReference>
<dbReference type="InterPro" id="IPR022642">
    <property type="entry name" value="CheR_C"/>
</dbReference>
<protein>
    <recommendedName>
        <fullName evidence="2">protein-glutamate O-methyltransferase</fullName>
        <ecNumber evidence="2">2.1.1.80</ecNumber>
    </recommendedName>
</protein>
<dbReference type="PROSITE" id="PS50123">
    <property type="entry name" value="CHER"/>
    <property type="match status" value="1"/>
</dbReference>
<dbReference type="EMBL" id="RDSM01000001">
    <property type="protein sequence ID" value="RXH58627.1"/>
    <property type="molecule type" value="Genomic_DNA"/>
</dbReference>
<dbReference type="PANTHER" id="PTHR24422">
    <property type="entry name" value="CHEMOTAXIS PROTEIN METHYLTRANSFERASE"/>
    <property type="match status" value="1"/>
</dbReference>
<dbReference type="InterPro" id="IPR050903">
    <property type="entry name" value="Bact_Chemotaxis_MeTrfase"/>
</dbReference>
<dbReference type="SMART" id="SM00138">
    <property type="entry name" value="MeTrc"/>
    <property type="match status" value="1"/>
</dbReference>
<dbReference type="RefSeq" id="WP_128912590.1">
    <property type="nucleotide sequence ID" value="NZ_RDSM01000001.1"/>
</dbReference>
<reference evidence="7 8" key="1">
    <citation type="submission" date="2018-11" db="EMBL/GenBank/DDBJ databases">
        <authorList>
            <person name="Mardanov A.V."/>
            <person name="Ravin N.V."/>
            <person name="Dedysh S.N."/>
        </authorList>
    </citation>
    <scope>NUCLEOTIDE SEQUENCE [LARGE SCALE GENOMIC DNA]</scope>
    <source>
        <strain evidence="7 8">AF10</strain>
    </source>
</reference>
<dbReference type="Gene3D" id="1.10.155.10">
    <property type="entry name" value="Chemotaxis receptor methyltransferase CheR, N-terminal domain"/>
    <property type="match status" value="1"/>
</dbReference>
<dbReference type="InterPro" id="IPR036804">
    <property type="entry name" value="CheR_N_sf"/>
</dbReference>
<keyword evidence="4 7" id="KW-0808">Transferase</keyword>
<comment type="catalytic activity">
    <reaction evidence="1">
        <text>L-glutamyl-[protein] + S-adenosyl-L-methionine = [protein]-L-glutamate 5-O-methyl ester + S-adenosyl-L-homocysteine</text>
        <dbReference type="Rhea" id="RHEA:24452"/>
        <dbReference type="Rhea" id="RHEA-COMP:10208"/>
        <dbReference type="Rhea" id="RHEA-COMP:10311"/>
        <dbReference type="ChEBI" id="CHEBI:29973"/>
        <dbReference type="ChEBI" id="CHEBI:57856"/>
        <dbReference type="ChEBI" id="CHEBI:59789"/>
        <dbReference type="ChEBI" id="CHEBI:82795"/>
        <dbReference type="EC" id="2.1.1.80"/>
    </reaction>
</comment>
<dbReference type="AlphaFoldDB" id="A0A4Q0T5E7"/>
<evidence type="ECO:0000256" key="4">
    <source>
        <dbReference type="ARBA" id="ARBA00022679"/>
    </source>
</evidence>
<organism evidence="7 8">
    <name type="scientific">Granulicella sibirica</name>
    <dbReference type="NCBI Taxonomy" id="2479048"/>
    <lineage>
        <taxon>Bacteria</taxon>
        <taxon>Pseudomonadati</taxon>
        <taxon>Acidobacteriota</taxon>
        <taxon>Terriglobia</taxon>
        <taxon>Terriglobales</taxon>
        <taxon>Acidobacteriaceae</taxon>
        <taxon>Granulicella</taxon>
    </lineage>
</organism>
<name>A0A4Q0T5E7_9BACT</name>
<dbReference type="InterPro" id="IPR022641">
    <property type="entry name" value="CheR_N"/>
</dbReference>
<dbReference type="SUPFAM" id="SSF53335">
    <property type="entry name" value="S-adenosyl-L-methionine-dependent methyltransferases"/>
    <property type="match status" value="1"/>
</dbReference>
<evidence type="ECO:0000259" key="6">
    <source>
        <dbReference type="PROSITE" id="PS50123"/>
    </source>
</evidence>
<feature type="domain" description="CheR-type methyltransferase" evidence="6">
    <location>
        <begin position="8"/>
        <end position="282"/>
    </location>
</feature>
<dbReference type="InterPro" id="IPR029063">
    <property type="entry name" value="SAM-dependent_MTases_sf"/>
</dbReference>
<dbReference type="SUPFAM" id="SSF47757">
    <property type="entry name" value="Chemotaxis receptor methyltransferase CheR, N-terminal domain"/>
    <property type="match status" value="1"/>
</dbReference>
<dbReference type="InterPro" id="IPR000780">
    <property type="entry name" value="CheR_MeTrfase"/>
</dbReference>
<sequence length="287" mass="32530">MPSSTLLSLDAAPVLHPAEFEKIRRLAYEHCGIDLHNGKQSLVAARLSKKLRELGLRTFQEYYDHVTADRSGAAMATMIDFLTSNHTSFFREPRHFDFLRKTIYPTLRTRPEIHIWSAACSSGEEPYSIAMSLLEEGGAEAAASVCIKATDISTRVLETARRGIYPSERFQGIPMPVLQRYLLKGHNASADRFRFRNEVRSMITFEHFNLMESIPGSYRCSVIFCRNIMIYFDKPTQQSLVARLSARLEDGGYLFIGHSESLNAISHGLDYVSPATYRKPVRQNGRS</sequence>
<keyword evidence="3 7" id="KW-0489">Methyltransferase</keyword>
<evidence type="ECO:0000256" key="3">
    <source>
        <dbReference type="ARBA" id="ARBA00022603"/>
    </source>
</evidence>
<accession>A0A4Q0T5E7</accession>
<gene>
    <name evidence="7" type="ORF">GRAN_1937</name>
</gene>
<dbReference type="OrthoDB" id="9816309at2"/>
<evidence type="ECO:0000256" key="2">
    <source>
        <dbReference type="ARBA" id="ARBA00012534"/>
    </source>
</evidence>
<comment type="caution">
    <text evidence="7">The sequence shown here is derived from an EMBL/GenBank/DDBJ whole genome shotgun (WGS) entry which is preliminary data.</text>
</comment>
<dbReference type="Gene3D" id="3.40.50.150">
    <property type="entry name" value="Vaccinia Virus protein VP39"/>
    <property type="match status" value="1"/>
</dbReference>
<proteinExistence type="predicted"/>
<evidence type="ECO:0000256" key="1">
    <source>
        <dbReference type="ARBA" id="ARBA00001541"/>
    </source>
</evidence>
<dbReference type="PANTHER" id="PTHR24422:SF26">
    <property type="entry name" value="CHEMOTAXIS PROTEIN METHYLTRANSFERASE"/>
    <property type="match status" value="1"/>
</dbReference>
<reference evidence="8" key="2">
    <citation type="submission" date="2019-02" db="EMBL/GenBank/DDBJ databases">
        <title>Granulicella sibirica sp. nov., a psychrotolerant acidobacterium isolated from an organic soil layer in forested tundra, West Siberia.</title>
        <authorList>
            <person name="Oshkin I.Y."/>
            <person name="Kulichevskaya I.S."/>
            <person name="Rijpstra W.I.C."/>
            <person name="Sinninghe Damste J.S."/>
            <person name="Rakitin A.L."/>
            <person name="Ravin N.V."/>
            <person name="Dedysh S.N."/>
        </authorList>
    </citation>
    <scope>NUCLEOTIDE SEQUENCE [LARGE SCALE GENOMIC DNA]</scope>
    <source>
        <strain evidence="8">AF10</strain>
    </source>
</reference>
<dbReference type="EC" id="2.1.1.80" evidence="2"/>
<dbReference type="GO" id="GO:0032259">
    <property type="term" value="P:methylation"/>
    <property type="evidence" value="ECO:0007669"/>
    <property type="project" value="UniProtKB-KW"/>
</dbReference>
<evidence type="ECO:0000256" key="5">
    <source>
        <dbReference type="ARBA" id="ARBA00022691"/>
    </source>
</evidence>
<dbReference type="Pfam" id="PF03705">
    <property type="entry name" value="CheR_N"/>
    <property type="match status" value="1"/>
</dbReference>
<dbReference type="Pfam" id="PF01739">
    <property type="entry name" value="CheR"/>
    <property type="match status" value="1"/>
</dbReference>
<dbReference type="PIRSF" id="PIRSF000410">
    <property type="entry name" value="CheR"/>
    <property type="match status" value="1"/>
</dbReference>
<dbReference type="InterPro" id="IPR026024">
    <property type="entry name" value="Chemotaxis_MeTrfase_CheR"/>
</dbReference>
<dbReference type="PRINTS" id="PR00996">
    <property type="entry name" value="CHERMTFRASE"/>
</dbReference>
<keyword evidence="5" id="KW-0949">S-adenosyl-L-methionine</keyword>
<evidence type="ECO:0000313" key="7">
    <source>
        <dbReference type="EMBL" id="RXH58627.1"/>
    </source>
</evidence>